<comment type="caution">
    <text evidence="1">The sequence shown here is derived from an EMBL/GenBank/DDBJ whole genome shotgun (WGS) entry which is preliminary data.</text>
</comment>
<accession>A0ABQ8KEJ8</accession>
<sequence length="467" mass="53200">MSLLSLNHDVLYLIVDLLPRQACLALSSVSRGCHRIARRKAFTYIQLSTSAQLVKMHDTLIHNIDNRLIWPRKLNIDTHKIMSREAGIVALAGILEHAWDLEVLRLPYLSWIASDERFRKSFIALPKLSELHLELGQEDTIADLCRMVSRPKTLHLGFAPHTTSEHAVLATQAAALDDVKDLFLTGFRLRPVYLHSTPVFNLHSTPMKAYPQLESLTLHNSDLYASLTLFPGIRRLFVPRVFFLTHPGPPVQRHPWRHLDHLRVRVLDLHHFSTFRCHALTLDLTPCSNIPAESDTGVVSTAAVVTCDWDHQDRDAECFTALAQMISTKSSRVRYLVLKFWSLTLAVQCMEIMPAVLASSQVIAIHCSVRKALKGGWRVTQQHEKALVSAIPGLRFYCKHYDDRAQEYAEVLSSHTDWGRVESDGDTRVVRPIAGWMGERIHRYLQSPGFCETLRFDEDEALRYTGR</sequence>
<protein>
    <recommendedName>
        <fullName evidence="3">F-box domain-containing protein</fullName>
    </recommendedName>
</protein>
<name>A0ABQ8KEJ8_9APHY</name>
<gene>
    <name evidence="1" type="ORF">C8Q71DRAFT_858073</name>
</gene>
<organism evidence="1 2">
    <name type="scientific">Rhodofomes roseus</name>
    <dbReference type="NCBI Taxonomy" id="34475"/>
    <lineage>
        <taxon>Eukaryota</taxon>
        <taxon>Fungi</taxon>
        <taxon>Dikarya</taxon>
        <taxon>Basidiomycota</taxon>
        <taxon>Agaricomycotina</taxon>
        <taxon>Agaricomycetes</taxon>
        <taxon>Polyporales</taxon>
        <taxon>Rhodofomes</taxon>
    </lineage>
</organism>
<proteinExistence type="predicted"/>
<dbReference type="RefSeq" id="XP_047778343.1">
    <property type="nucleotide sequence ID" value="XM_047927477.1"/>
</dbReference>
<evidence type="ECO:0000313" key="2">
    <source>
        <dbReference type="Proteomes" id="UP000814176"/>
    </source>
</evidence>
<dbReference type="GeneID" id="72008209"/>
<dbReference type="EMBL" id="JADCUA010000011">
    <property type="protein sequence ID" value="KAH9836058.1"/>
    <property type="molecule type" value="Genomic_DNA"/>
</dbReference>
<reference evidence="1 2" key="1">
    <citation type="journal article" date="2021" name="Environ. Microbiol.">
        <title>Gene family expansions and transcriptome signatures uncover fungal adaptations to wood decay.</title>
        <authorList>
            <person name="Hage H."/>
            <person name="Miyauchi S."/>
            <person name="Viragh M."/>
            <person name="Drula E."/>
            <person name="Min B."/>
            <person name="Chaduli D."/>
            <person name="Navarro D."/>
            <person name="Favel A."/>
            <person name="Norest M."/>
            <person name="Lesage-Meessen L."/>
            <person name="Balint B."/>
            <person name="Merenyi Z."/>
            <person name="de Eugenio L."/>
            <person name="Morin E."/>
            <person name="Martinez A.T."/>
            <person name="Baldrian P."/>
            <person name="Stursova M."/>
            <person name="Martinez M.J."/>
            <person name="Novotny C."/>
            <person name="Magnuson J.K."/>
            <person name="Spatafora J.W."/>
            <person name="Maurice S."/>
            <person name="Pangilinan J."/>
            <person name="Andreopoulos W."/>
            <person name="LaButti K."/>
            <person name="Hundley H."/>
            <person name="Na H."/>
            <person name="Kuo A."/>
            <person name="Barry K."/>
            <person name="Lipzen A."/>
            <person name="Henrissat B."/>
            <person name="Riley R."/>
            <person name="Ahrendt S."/>
            <person name="Nagy L.G."/>
            <person name="Grigoriev I.V."/>
            <person name="Martin F."/>
            <person name="Rosso M.N."/>
        </authorList>
    </citation>
    <scope>NUCLEOTIDE SEQUENCE [LARGE SCALE GENOMIC DNA]</scope>
    <source>
        <strain evidence="1 2">CIRM-BRFM 1785</strain>
    </source>
</reference>
<evidence type="ECO:0000313" key="1">
    <source>
        <dbReference type="EMBL" id="KAH9836058.1"/>
    </source>
</evidence>
<dbReference type="Proteomes" id="UP000814176">
    <property type="component" value="Unassembled WGS sequence"/>
</dbReference>
<evidence type="ECO:0008006" key="3">
    <source>
        <dbReference type="Google" id="ProtNLM"/>
    </source>
</evidence>
<keyword evidence="2" id="KW-1185">Reference proteome</keyword>